<name>A0A0X7K6Y7_9PSED</name>
<dbReference type="EMBL" id="LRMR01000007">
    <property type="protein sequence ID" value="KWU51394.1"/>
    <property type="molecule type" value="Genomic_DNA"/>
</dbReference>
<feature type="signal peptide" evidence="2">
    <location>
        <begin position="1"/>
        <end position="31"/>
    </location>
</feature>
<evidence type="ECO:0000313" key="3">
    <source>
        <dbReference type="EMBL" id="KWU51394.1"/>
    </source>
</evidence>
<feature type="chain" id="PRO_5007064131" evidence="2">
    <location>
        <begin position="32"/>
        <end position="182"/>
    </location>
</feature>
<dbReference type="Proteomes" id="UP000067111">
    <property type="component" value="Unassembled WGS sequence"/>
</dbReference>
<dbReference type="Pfam" id="PF13432">
    <property type="entry name" value="TPR_16"/>
    <property type="match status" value="1"/>
</dbReference>
<dbReference type="InterPro" id="IPR011990">
    <property type="entry name" value="TPR-like_helical_dom_sf"/>
</dbReference>
<keyword evidence="2" id="KW-0732">Signal</keyword>
<gene>
    <name evidence="3" type="ORF">AWV77_07805</name>
</gene>
<keyword evidence="1" id="KW-0802">TPR repeat</keyword>
<dbReference type="SUPFAM" id="SSF48452">
    <property type="entry name" value="TPR-like"/>
    <property type="match status" value="1"/>
</dbReference>
<evidence type="ECO:0000256" key="2">
    <source>
        <dbReference type="SAM" id="SignalP"/>
    </source>
</evidence>
<comment type="caution">
    <text evidence="3">The sequence shown here is derived from an EMBL/GenBank/DDBJ whole genome shotgun (WGS) entry which is preliminary data.</text>
</comment>
<accession>A0A0X7K6Y7</accession>
<reference evidence="4" key="1">
    <citation type="submission" date="2016-01" db="EMBL/GenBank/DDBJ databases">
        <authorList>
            <person name="Gamez R.M."/>
            <person name="Rodriguez F."/>
            <person name="Bernal J.F."/>
            <person name="Agarwala R."/>
            <person name="Landsman D."/>
            <person name="Marino-Ramirez L."/>
        </authorList>
    </citation>
    <scope>NUCLEOTIDE SEQUENCE [LARGE SCALE GENOMIC DNA]</scope>
    <source>
        <strain evidence="4">Ps006</strain>
    </source>
</reference>
<dbReference type="SMART" id="SM00028">
    <property type="entry name" value="TPR"/>
    <property type="match status" value="2"/>
</dbReference>
<proteinExistence type="predicted"/>
<feature type="repeat" description="TPR" evidence="1">
    <location>
        <begin position="98"/>
        <end position="131"/>
    </location>
</feature>
<evidence type="ECO:0000313" key="4">
    <source>
        <dbReference type="Proteomes" id="UP000067111"/>
    </source>
</evidence>
<dbReference type="InterPro" id="IPR019734">
    <property type="entry name" value="TPR_rpt"/>
</dbReference>
<evidence type="ECO:0000256" key="1">
    <source>
        <dbReference type="PROSITE-ProRule" id="PRU00339"/>
    </source>
</evidence>
<dbReference type="PROSITE" id="PS50005">
    <property type="entry name" value="TPR"/>
    <property type="match status" value="1"/>
</dbReference>
<protein>
    <submittedName>
        <fullName evidence="3">Uncharacterized protein</fullName>
    </submittedName>
</protein>
<sequence length="182" mass="19904">MTIMKTYREQAVGYRSAFLLAAALFAGQVLASGDEPAPPKPNCPKGQVWDTKSGKCVLQTSKAISDADRTDYAYRLAKDGQYDEALALLDTLQNPNTAKALNYRGYATRKLGRTDEGIGYYLKSVALDPNYAQVREYLGEAYVIKGRMDLAQEQLAKIKALCSTSCEEYQDLAEAIAAAPQA</sequence>
<organism evidence="3 4">
    <name type="scientific">Pseudomonas palleroniana</name>
    <dbReference type="NCBI Taxonomy" id="191390"/>
    <lineage>
        <taxon>Bacteria</taxon>
        <taxon>Pseudomonadati</taxon>
        <taxon>Pseudomonadota</taxon>
        <taxon>Gammaproteobacteria</taxon>
        <taxon>Pseudomonadales</taxon>
        <taxon>Pseudomonadaceae</taxon>
        <taxon>Pseudomonas</taxon>
    </lineage>
</organism>
<dbReference type="OrthoDB" id="8592798at2"/>
<dbReference type="Gene3D" id="1.25.40.10">
    <property type="entry name" value="Tetratricopeptide repeat domain"/>
    <property type="match status" value="1"/>
</dbReference>
<dbReference type="AlphaFoldDB" id="A0A0X7K6Y7"/>